<dbReference type="STRING" id="759272.G0S350"/>
<dbReference type="OMA" id="HPMTFHR"/>
<sequence>MEPSKHTGPLRVLIIGAVFEQDSGPDARPRDWSFGIYWAQSRIDECLTDDLKALVDTVQTDPSYRRIPDSVLPLYHGTTGELLKALPAPYAIRLKRKAWLGLLRTGVDVRWSKKLIDIITTEDGVTARFSDGTTETGTLLIGCEGAHSFTRQWLFRSSPQDAALQHAPFTSFVTITKLGEIGRALVDIHPTYAIAPEPDGFYTFWCSHDHVGNDPSEWTFLIILTWATDRTVDHDALSRNNDLLLADVRKRSDHLAYPFRDMIAAIPRDAKIWYHDHMNYWPTKAWDNRGGRVTLAGDAAHTMTFHRGQGLGNAIEDVAELQTYLRSMKCHTREELAKVVAEYEKEVWKRGAEVVEENLQNTYMVHDWERLTQSPLFAGLHRLDSGARH</sequence>
<dbReference type="PANTHER" id="PTHR47178:SF3">
    <property type="entry name" value="FAD-BINDING DOMAIN-CONTAINING PROTEIN"/>
    <property type="match status" value="1"/>
</dbReference>
<dbReference type="InterPro" id="IPR002938">
    <property type="entry name" value="FAD-bd"/>
</dbReference>
<dbReference type="PRINTS" id="PR00420">
    <property type="entry name" value="RNGMNOXGNASE"/>
</dbReference>
<dbReference type="Gene3D" id="3.50.50.60">
    <property type="entry name" value="FAD/NAD(P)-binding domain"/>
    <property type="match status" value="1"/>
</dbReference>
<evidence type="ECO:0000259" key="6">
    <source>
        <dbReference type="Pfam" id="PF01494"/>
    </source>
</evidence>
<dbReference type="GeneID" id="18256004"/>
<evidence type="ECO:0000256" key="5">
    <source>
        <dbReference type="ARBA" id="ARBA00023033"/>
    </source>
</evidence>
<dbReference type="AlphaFoldDB" id="G0S350"/>
<evidence type="ECO:0000256" key="2">
    <source>
        <dbReference type="ARBA" id="ARBA00022630"/>
    </source>
</evidence>
<organism evidence="8">
    <name type="scientific">Chaetomium thermophilum (strain DSM 1495 / CBS 144.50 / IMI 039719)</name>
    <name type="common">Thermochaetoides thermophila</name>
    <dbReference type="NCBI Taxonomy" id="759272"/>
    <lineage>
        <taxon>Eukaryota</taxon>
        <taxon>Fungi</taxon>
        <taxon>Dikarya</taxon>
        <taxon>Ascomycota</taxon>
        <taxon>Pezizomycotina</taxon>
        <taxon>Sordariomycetes</taxon>
        <taxon>Sordariomycetidae</taxon>
        <taxon>Sordariales</taxon>
        <taxon>Chaetomiaceae</taxon>
        <taxon>Thermochaetoides</taxon>
    </lineage>
</organism>
<keyword evidence="2" id="KW-0285">Flavoprotein</keyword>
<protein>
    <recommendedName>
        <fullName evidence="6">FAD-binding domain-containing protein</fullName>
    </recommendedName>
</protein>
<dbReference type="RefSeq" id="XP_006692452.1">
    <property type="nucleotide sequence ID" value="XM_006692389.1"/>
</dbReference>
<dbReference type="GO" id="GO:0071949">
    <property type="term" value="F:FAD binding"/>
    <property type="evidence" value="ECO:0007669"/>
    <property type="project" value="InterPro"/>
</dbReference>
<reference evidence="7 8" key="1">
    <citation type="journal article" date="2011" name="Cell">
        <title>Insight into structure and assembly of the nuclear pore complex by utilizing the genome of a eukaryotic thermophile.</title>
        <authorList>
            <person name="Amlacher S."/>
            <person name="Sarges P."/>
            <person name="Flemming D."/>
            <person name="van Noort V."/>
            <person name="Kunze R."/>
            <person name="Devos D.P."/>
            <person name="Arumugam M."/>
            <person name="Bork P."/>
            <person name="Hurt E."/>
        </authorList>
    </citation>
    <scope>NUCLEOTIDE SEQUENCE [LARGE SCALE GENOMIC DNA]</scope>
    <source>
        <strain evidence="8">DSM 1495 / CBS 144.50 / IMI 039719</strain>
    </source>
</reference>
<dbReference type="EMBL" id="GL988040">
    <property type="protein sequence ID" value="EGS22433.1"/>
    <property type="molecule type" value="Genomic_DNA"/>
</dbReference>
<evidence type="ECO:0000256" key="4">
    <source>
        <dbReference type="ARBA" id="ARBA00023002"/>
    </source>
</evidence>
<dbReference type="OrthoDB" id="47494at2759"/>
<dbReference type="GO" id="GO:0004497">
    <property type="term" value="F:monooxygenase activity"/>
    <property type="evidence" value="ECO:0007669"/>
    <property type="project" value="UniProtKB-KW"/>
</dbReference>
<accession>G0S350</accession>
<dbReference type="Pfam" id="PF01494">
    <property type="entry name" value="FAD_binding_3"/>
    <property type="match status" value="1"/>
</dbReference>
<dbReference type="PANTHER" id="PTHR47178">
    <property type="entry name" value="MONOOXYGENASE, FAD-BINDING"/>
    <property type="match status" value="1"/>
</dbReference>
<proteinExistence type="predicted"/>
<keyword evidence="4" id="KW-0560">Oxidoreductase</keyword>
<dbReference type="eggNOG" id="KOG2614">
    <property type="taxonomic scope" value="Eukaryota"/>
</dbReference>
<dbReference type="InterPro" id="IPR036188">
    <property type="entry name" value="FAD/NAD-bd_sf"/>
</dbReference>
<evidence type="ECO:0000313" key="8">
    <source>
        <dbReference type="Proteomes" id="UP000008066"/>
    </source>
</evidence>
<feature type="domain" description="FAD-binding" evidence="6">
    <location>
        <begin position="104"/>
        <end position="355"/>
    </location>
</feature>
<name>G0S350_CHATD</name>
<keyword evidence="5" id="KW-0503">Monooxygenase</keyword>
<dbReference type="Proteomes" id="UP000008066">
    <property type="component" value="Unassembled WGS sequence"/>
</dbReference>
<comment type="cofactor">
    <cofactor evidence="1">
        <name>FAD</name>
        <dbReference type="ChEBI" id="CHEBI:57692"/>
    </cofactor>
</comment>
<keyword evidence="8" id="KW-1185">Reference proteome</keyword>
<gene>
    <name evidence="7" type="ORF">CTHT_0019660</name>
</gene>
<dbReference type="KEGG" id="cthr:CTHT_0019660"/>
<dbReference type="HOGENOM" id="CLU_009665_3_2_1"/>
<dbReference type="SUPFAM" id="SSF51905">
    <property type="entry name" value="FAD/NAD(P)-binding domain"/>
    <property type="match status" value="1"/>
</dbReference>
<evidence type="ECO:0000256" key="1">
    <source>
        <dbReference type="ARBA" id="ARBA00001974"/>
    </source>
</evidence>
<evidence type="ECO:0000256" key="3">
    <source>
        <dbReference type="ARBA" id="ARBA00022827"/>
    </source>
</evidence>
<keyword evidence="3" id="KW-0274">FAD</keyword>
<evidence type="ECO:0000313" key="7">
    <source>
        <dbReference type="EMBL" id="EGS22433.1"/>
    </source>
</evidence>